<dbReference type="Proteomes" id="UP000031521">
    <property type="component" value="Chromosome"/>
</dbReference>
<dbReference type="PANTHER" id="PTHR33823">
    <property type="entry name" value="RNA POLYMERASE-BINDING TRANSCRIPTION FACTOR DKSA-RELATED"/>
    <property type="match status" value="1"/>
</dbReference>
<dbReference type="InterPro" id="IPR000962">
    <property type="entry name" value="Znf_DskA_TraR"/>
</dbReference>
<dbReference type="GO" id="GO:0008270">
    <property type="term" value="F:zinc ion binding"/>
    <property type="evidence" value="ECO:0007669"/>
    <property type="project" value="UniProtKB-KW"/>
</dbReference>
<protein>
    <submittedName>
        <fullName evidence="8">TraR/DksA family transcriptional regulator</fullName>
    </submittedName>
</protein>
<evidence type="ECO:0000256" key="1">
    <source>
        <dbReference type="ARBA" id="ARBA00022723"/>
    </source>
</evidence>
<dbReference type="InterPro" id="IPR048487">
    <property type="entry name" value="DksA-like_N"/>
</dbReference>
<keyword evidence="3" id="KW-0862">Zinc</keyword>
<name>A0A0B5E2Y6_9RHOB</name>
<dbReference type="OrthoDB" id="1121111at2"/>
<evidence type="ECO:0000313" key="9">
    <source>
        <dbReference type="Proteomes" id="UP000031521"/>
    </source>
</evidence>
<feature type="domain" description="DnaK suppressor protein-like N-terminal" evidence="7">
    <location>
        <begin position="10"/>
        <end position="71"/>
    </location>
</feature>
<feature type="zinc finger region" description="dksA C4-type" evidence="4">
    <location>
        <begin position="79"/>
        <end position="103"/>
    </location>
</feature>
<keyword evidence="1" id="KW-0479">Metal-binding</keyword>
<dbReference type="Pfam" id="PF21173">
    <property type="entry name" value="DksA-like_N"/>
    <property type="match status" value="1"/>
</dbReference>
<organism evidence="8 9">
    <name type="scientific">Celeribacter indicus</name>
    <dbReference type="NCBI Taxonomy" id="1208324"/>
    <lineage>
        <taxon>Bacteria</taxon>
        <taxon>Pseudomonadati</taxon>
        <taxon>Pseudomonadota</taxon>
        <taxon>Alphaproteobacteria</taxon>
        <taxon>Rhodobacterales</taxon>
        <taxon>Roseobacteraceae</taxon>
        <taxon>Celeribacter</taxon>
    </lineage>
</organism>
<feature type="coiled-coil region" evidence="5">
    <location>
        <begin position="1"/>
        <end position="35"/>
    </location>
</feature>
<gene>
    <name evidence="8" type="ORF">P73_3010</name>
</gene>
<reference evidence="8 9" key="1">
    <citation type="journal article" date="2014" name="Int. J. Syst. Evol. Microbiol.">
        <title>Celeribacter indicus sp. nov., a polycyclic aromatic hydrocarbon-degrading bacterium from deep-sea sediment and reclassification of Huaishuia halophila as Celeribacter halophilus comb. nov.</title>
        <authorList>
            <person name="Lai Q."/>
            <person name="Cao J."/>
            <person name="Yuan J."/>
            <person name="Li F."/>
            <person name="Shao Z."/>
        </authorList>
    </citation>
    <scope>NUCLEOTIDE SEQUENCE [LARGE SCALE GENOMIC DNA]</scope>
    <source>
        <strain evidence="8">P73</strain>
    </source>
</reference>
<dbReference type="EMBL" id="CP004393">
    <property type="protein sequence ID" value="AJE47725.1"/>
    <property type="molecule type" value="Genomic_DNA"/>
</dbReference>
<keyword evidence="9" id="KW-1185">Reference proteome</keyword>
<accession>A0A0B5E2Y6</accession>
<dbReference type="Gene3D" id="1.20.120.910">
    <property type="entry name" value="DksA, coiled-coil domain"/>
    <property type="match status" value="1"/>
</dbReference>
<evidence type="ECO:0000259" key="6">
    <source>
        <dbReference type="Pfam" id="PF01258"/>
    </source>
</evidence>
<dbReference type="Pfam" id="PF01258">
    <property type="entry name" value="zf-dskA_traR"/>
    <property type="match status" value="1"/>
</dbReference>
<dbReference type="KEGG" id="cid:P73_3010"/>
<dbReference type="PANTHER" id="PTHR33823:SF4">
    <property type="entry name" value="GENERAL STRESS PROTEIN 16O"/>
    <property type="match status" value="1"/>
</dbReference>
<evidence type="ECO:0000256" key="5">
    <source>
        <dbReference type="SAM" id="Coils"/>
    </source>
</evidence>
<dbReference type="STRING" id="1208324.P73_3010"/>
<proteinExistence type="predicted"/>
<dbReference type="RefSeq" id="WP_043870219.1">
    <property type="nucleotide sequence ID" value="NZ_CP004393.1"/>
</dbReference>
<evidence type="ECO:0000256" key="2">
    <source>
        <dbReference type="ARBA" id="ARBA00022771"/>
    </source>
</evidence>
<dbReference type="PROSITE" id="PS51128">
    <property type="entry name" value="ZF_DKSA_2"/>
    <property type="match status" value="1"/>
</dbReference>
<evidence type="ECO:0000256" key="4">
    <source>
        <dbReference type="PROSITE-ProRule" id="PRU00510"/>
    </source>
</evidence>
<dbReference type="HOGENOM" id="CLU_043144_3_2_5"/>
<keyword evidence="5" id="KW-0175">Coiled coil</keyword>
<dbReference type="AlphaFoldDB" id="A0A0B5E2Y6"/>
<keyword evidence="2" id="KW-0863">Zinc-finger</keyword>
<evidence type="ECO:0000313" key="8">
    <source>
        <dbReference type="EMBL" id="AJE47725.1"/>
    </source>
</evidence>
<evidence type="ECO:0000256" key="3">
    <source>
        <dbReference type="ARBA" id="ARBA00022833"/>
    </source>
</evidence>
<evidence type="ECO:0000259" key="7">
    <source>
        <dbReference type="Pfam" id="PF21173"/>
    </source>
</evidence>
<dbReference type="SUPFAM" id="SSF57716">
    <property type="entry name" value="Glucocorticoid receptor-like (DNA-binding domain)"/>
    <property type="match status" value="1"/>
</dbReference>
<feature type="domain" description="Zinc finger DksA/TraR C4-type" evidence="6">
    <location>
        <begin position="74"/>
        <end position="106"/>
    </location>
</feature>
<sequence>MMDLEKRRSQLVARRVELAARLREIDAELDAHQSKDWSELATEREADEVLEVMGASGQAELELIAAALRRIDSGEYGYCAVCGEGISEKRLDVLPYTPLCKECAAARG</sequence>